<evidence type="ECO:0000256" key="5">
    <source>
        <dbReference type="ARBA" id="ARBA00022679"/>
    </source>
</evidence>
<feature type="compositionally biased region" description="Polar residues" evidence="11">
    <location>
        <begin position="8"/>
        <end position="26"/>
    </location>
</feature>
<evidence type="ECO:0000256" key="7">
    <source>
        <dbReference type="ARBA" id="ARBA00022989"/>
    </source>
</evidence>
<dbReference type="GO" id="GO:0071555">
    <property type="term" value="P:cell wall organization"/>
    <property type="evidence" value="ECO:0007669"/>
    <property type="project" value="UniProtKB-KW"/>
</dbReference>
<feature type="transmembrane region" description="Helical" evidence="12">
    <location>
        <begin position="851"/>
        <end position="871"/>
    </location>
</feature>
<reference evidence="14" key="1">
    <citation type="journal article" date="2020" name="Fungal Divers.">
        <title>Resolving the Mortierellaceae phylogeny through synthesis of multi-gene phylogenetics and phylogenomics.</title>
        <authorList>
            <person name="Vandepol N."/>
            <person name="Liber J."/>
            <person name="Desiro A."/>
            <person name="Na H."/>
            <person name="Kennedy M."/>
            <person name="Barry K."/>
            <person name="Grigoriev I.V."/>
            <person name="Miller A.N."/>
            <person name="O'Donnell K."/>
            <person name="Stajich J.E."/>
            <person name="Bonito G."/>
        </authorList>
    </citation>
    <scope>NUCLEOTIDE SEQUENCE</scope>
    <source>
        <strain evidence="14">NVP1</strain>
    </source>
</reference>
<dbReference type="PANTHER" id="PTHR22914:SF9">
    <property type="entry name" value="CHITIN SYNTHASE 1"/>
    <property type="match status" value="1"/>
</dbReference>
<name>A0A9P5SK34_9FUNG</name>
<protein>
    <recommendedName>
        <fullName evidence="2">chitin synthase</fullName>
        <ecNumber evidence="2">2.4.1.16</ecNumber>
    </recommendedName>
</protein>
<dbReference type="InterPro" id="IPR029044">
    <property type="entry name" value="Nucleotide-diphossugar_trans"/>
</dbReference>
<dbReference type="GO" id="GO:0004100">
    <property type="term" value="F:chitin synthase activity"/>
    <property type="evidence" value="ECO:0007669"/>
    <property type="project" value="UniProtKB-EC"/>
</dbReference>
<evidence type="ECO:0000256" key="12">
    <source>
        <dbReference type="SAM" id="Phobius"/>
    </source>
</evidence>
<accession>A0A9P5SK34</accession>
<dbReference type="InterPro" id="IPR004835">
    <property type="entry name" value="Chitin_synth"/>
</dbReference>
<dbReference type="Pfam" id="PF01644">
    <property type="entry name" value="Chitin_synth_1"/>
    <property type="match status" value="1"/>
</dbReference>
<evidence type="ECO:0000256" key="2">
    <source>
        <dbReference type="ARBA" id="ARBA00012543"/>
    </source>
</evidence>
<dbReference type="GO" id="GO:0030428">
    <property type="term" value="C:cell septum"/>
    <property type="evidence" value="ECO:0007669"/>
    <property type="project" value="TreeGrafter"/>
</dbReference>
<evidence type="ECO:0000256" key="1">
    <source>
        <dbReference type="ARBA" id="ARBA00004651"/>
    </source>
</evidence>
<feature type="compositionally biased region" description="Low complexity" evidence="11">
    <location>
        <begin position="43"/>
        <end position="59"/>
    </location>
</feature>
<keyword evidence="7 12" id="KW-1133">Transmembrane helix</keyword>
<keyword evidence="15" id="KW-1185">Reference proteome</keyword>
<dbReference type="CDD" id="cd04190">
    <property type="entry name" value="Chitin_synth_C"/>
    <property type="match status" value="1"/>
</dbReference>
<evidence type="ECO:0000256" key="4">
    <source>
        <dbReference type="ARBA" id="ARBA00022676"/>
    </source>
</evidence>
<keyword evidence="4" id="KW-0328">Glycosyltransferase</keyword>
<evidence type="ECO:0000256" key="11">
    <source>
        <dbReference type="SAM" id="MobiDB-lite"/>
    </source>
</evidence>
<keyword evidence="5" id="KW-0808">Transferase</keyword>
<dbReference type="SUPFAM" id="SSF53448">
    <property type="entry name" value="Nucleotide-diphospho-sugar transferases"/>
    <property type="match status" value="1"/>
</dbReference>
<dbReference type="EC" id="2.4.1.16" evidence="2"/>
<feature type="transmembrane region" description="Helical" evidence="12">
    <location>
        <begin position="562"/>
        <end position="586"/>
    </location>
</feature>
<feature type="transmembrane region" description="Helical" evidence="12">
    <location>
        <begin position="825"/>
        <end position="845"/>
    </location>
</feature>
<comment type="caution">
    <text evidence="14">The sequence shown here is derived from an EMBL/GenBank/DDBJ whole genome shotgun (WGS) entry which is preliminary data.</text>
</comment>
<evidence type="ECO:0000256" key="10">
    <source>
        <dbReference type="ARBA" id="ARBA00024009"/>
    </source>
</evidence>
<sequence length="1601" mass="179435">MSRFPPGQSGSDYPMQNVNVQYNPNANPFDKDPPRQDAPLLLSSSYNSSTPNSSNVNRSFLPPFSPYQQPPSVMPMPSPHLHQGTFANPPRPHYDMSGGGSSIGFAPLPSTSPGPFPQGTPDTRHYGPAPTAQRRRFHTTKKVKLTSGNLVLDCPVPSKLLKSLKYQDGEEFTHMRYTAATCDPNDFLAENYTLRPLILDDHPRETELFIVMTMYNEDEVLFTRTMHGVMKNIRHLTTRDRSRTWGPDAWKKVVVCIVSDGRSKIHQKTLNVLAAMGVYQDGVAKNIVNDKPVTAHIYEYTTQVTVDPEMGRSGHEKGYVPVQILFCLKEKNAKKLNSHRWFFNAFGQVLKPNVCVLLDVGTRPGSTSIYHLWKAFDLNSNVGGACGEICAMLGRGGSQLLSPLVASQNFEYKMSNILDKPLESVFGYISVLPGAFSAYRYRALQNDPTGQGPLEKYFLGEKFHGSDANIFTANMYLAEDRILCFELVAKRNSAWVLQYVKSAYGETDVPSTVAEFISQRRRWLNGSFFASVYALVHSMDIWRSDHSTARKLFFHVEFFYSFVSLFFSWFALANFYLTFYILGNAMVYMTNEDGTVQSSPFGENDVGFWVFTVTRYIYILLIIVQFIMSMGNRPQGSNWAYKSSMAFFAILMGYMLFGAGYMTLNGINQAKKEAEQNADSGLSMATLYFQNAMFRNTVISLASTYGLYFFASFLFLEPWHMFHSFIQYLFMVPSYVNILNVYAFCNIHDISWGTKGDTSVATDLGVAKKTADGVEVSVPTDSHDINNAYDEAVSALSIKSVEVKQHRDAKTKQEDYYREIRTRVLLAWIMSNALLVALITSTNIGNYRDTSTLYLGIVLWSVAGLALFRFFGSVTYMILRLFNGFQPVLDAQTPFTPLEYAGPSLFLVLPSDLASWDDSVPSTHTLRLYFLCGYTSPGRGAWEPPQHNIHVADHQGYEIKQPTDFLVRYGHYALRVLEMIQQRLSSSSDDGQPHVPRTSGFSTTEHSVKEEELAPLCNKAIEYLTGMLPSKRSENVNLSAADTREIGQYLDVQQGDISYAGLFRIISSDRADWMCHAHAHEHLVEAALAELSIFVRDCGGHIDVRQGTLNIHLATEQDAAKFIGLLESGKQVFDISLKLGWNASESSVSNLVRGFSRVKVVALELDGITLNAYPQDHTERNTDMFADLVLKVKAHLVRLLNYPQQQEQHIYTGNKDYVCGFKAALTSPTDVQWHTVLGSLGEFKQRIAASAQKSIKTCANGLPSVLVQHGILDVGAITIKSHDEWWISVDLQEGTIPEVHLYDSLFSMILIKTGTLRRLTLEVIDPPTYDDLSSIFRANPEIQEMRVMTQAHSVFHDIESYQQVRVGFTQGLLLTLFEQSAGQRRRILAQVTLSGQYSRVTSDQEEQQEPFAGLKFVSWHLDYISAPLTDQAAAVMDIISVQHPKVLKSFTLDASSLSRVGLASVQSILGRSKLEHLQVVCSPFPSSLSDAMAQVFREVQWLTIKSLTFSGGNIDDWIQSWGTNFQATSPQLLQVEICGGGSPIQELSHSSVVHLVQLLYPCPLVSLTLENAQLQDKRDWKLISRFTGEESGPVRSSEQVY</sequence>
<keyword evidence="3" id="KW-1003">Cell membrane</keyword>
<dbReference type="GO" id="GO:0006031">
    <property type="term" value="P:chitin biosynthetic process"/>
    <property type="evidence" value="ECO:0007669"/>
    <property type="project" value="TreeGrafter"/>
</dbReference>
<dbReference type="EMBL" id="JAAAUY010000543">
    <property type="protein sequence ID" value="KAF9328669.1"/>
    <property type="molecule type" value="Genomic_DNA"/>
</dbReference>
<evidence type="ECO:0000313" key="14">
    <source>
        <dbReference type="EMBL" id="KAF9328669.1"/>
    </source>
</evidence>
<feature type="region of interest" description="Disordered" evidence="11">
    <location>
        <begin position="985"/>
        <end position="1007"/>
    </location>
</feature>
<feature type="transmembrane region" description="Helical" evidence="12">
    <location>
        <begin position="606"/>
        <end position="627"/>
    </location>
</feature>
<evidence type="ECO:0000256" key="9">
    <source>
        <dbReference type="ARBA" id="ARBA00023316"/>
    </source>
</evidence>
<evidence type="ECO:0000256" key="6">
    <source>
        <dbReference type="ARBA" id="ARBA00022692"/>
    </source>
</evidence>
<dbReference type="InterPro" id="IPR013616">
    <property type="entry name" value="Chitin_synth_N"/>
</dbReference>
<gene>
    <name evidence="14" type="primary">CHS1_3</name>
    <name evidence="14" type="ORF">BG006_008189</name>
</gene>
<dbReference type="PANTHER" id="PTHR22914">
    <property type="entry name" value="CHITIN SYNTHASE"/>
    <property type="match status" value="1"/>
</dbReference>
<evidence type="ECO:0000256" key="8">
    <source>
        <dbReference type="ARBA" id="ARBA00023136"/>
    </source>
</evidence>
<proteinExistence type="predicted"/>
<dbReference type="Pfam" id="PF08407">
    <property type="entry name" value="Chitin_synth_1N"/>
    <property type="match status" value="1"/>
</dbReference>
<feature type="domain" description="Chitin synthase N-terminal" evidence="13">
    <location>
        <begin position="139"/>
        <end position="207"/>
    </location>
</feature>
<keyword evidence="8 12" id="KW-0472">Membrane</keyword>
<feature type="region of interest" description="Disordered" evidence="11">
    <location>
        <begin position="1"/>
        <end position="75"/>
    </location>
</feature>
<feature type="transmembrane region" description="Helical" evidence="12">
    <location>
        <begin position="639"/>
        <end position="657"/>
    </location>
</feature>
<feature type="transmembrane region" description="Helical" evidence="12">
    <location>
        <begin position="697"/>
        <end position="716"/>
    </location>
</feature>
<comment type="function">
    <text evidence="10">Polymerizes chitin, a structural polymer of the cell wall and septum, by transferring the sugar moiety of UDP-GlcNAc to the non-reducing end of the growing chitin polymer.</text>
</comment>
<dbReference type="Proteomes" id="UP000696485">
    <property type="component" value="Unassembled WGS sequence"/>
</dbReference>
<evidence type="ECO:0000256" key="3">
    <source>
        <dbReference type="ARBA" id="ARBA00022475"/>
    </source>
</evidence>
<keyword evidence="9" id="KW-0961">Cell wall biogenesis/degradation</keyword>
<dbReference type="GO" id="GO:0005886">
    <property type="term" value="C:plasma membrane"/>
    <property type="evidence" value="ECO:0007669"/>
    <property type="project" value="UniProtKB-SubCell"/>
</dbReference>
<comment type="subcellular location">
    <subcellularLocation>
        <location evidence="1">Cell membrane</location>
        <topology evidence="1">Multi-pass membrane protein</topology>
    </subcellularLocation>
</comment>
<organism evidence="14 15">
    <name type="scientific">Podila minutissima</name>
    <dbReference type="NCBI Taxonomy" id="64525"/>
    <lineage>
        <taxon>Eukaryota</taxon>
        <taxon>Fungi</taxon>
        <taxon>Fungi incertae sedis</taxon>
        <taxon>Mucoromycota</taxon>
        <taxon>Mortierellomycotina</taxon>
        <taxon>Mortierellomycetes</taxon>
        <taxon>Mortierellales</taxon>
        <taxon>Mortierellaceae</taxon>
        <taxon>Podila</taxon>
    </lineage>
</organism>
<feature type="compositionally biased region" description="Pro residues" evidence="11">
    <location>
        <begin position="63"/>
        <end position="75"/>
    </location>
</feature>
<evidence type="ECO:0000313" key="15">
    <source>
        <dbReference type="Proteomes" id="UP000696485"/>
    </source>
</evidence>
<keyword evidence="6 12" id="KW-0812">Transmembrane</keyword>
<evidence type="ECO:0000259" key="13">
    <source>
        <dbReference type="Pfam" id="PF08407"/>
    </source>
</evidence>
<feature type="region of interest" description="Disordered" evidence="11">
    <location>
        <begin position="96"/>
        <end position="135"/>
    </location>
</feature>